<dbReference type="AlphaFoldDB" id="A0A512MGS3"/>
<dbReference type="Proteomes" id="UP000321577">
    <property type="component" value="Unassembled WGS sequence"/>
</dbReference>
<dbReference type="EMBL" id="BKAG01000063">
    <property type="protein sequence ID" value="GEP45924.1"/>
    <property type="molecule type" value="Genomic_DNA"/>
</dbReference>
<protein>
    <submittedName>
        <fullName evidence="1">Uncharacterized protein</fullName>
    </submittedName>
</protein>
<keyword evidence="2" id="KW-1185">Reference proteome</keyword>
<name>A0A512MGS3_9BACT</name>
<gene>
    <name evidence="1" type="ORF">BGE01nite_52150</name>
</gene>
<organism evidence="1 2">
    <name type="scientific">Brevifollis gellanilyticus</name>
    <dbReference type="NCBI Taxonomy" id="748831"/>
    <lineage>
        <taxon>Bacteria</taxon>
        <taxon>Pseudomonadati</taxon>
        <taxon>Verrucomicrobiota</taxon>
        <taxon>Verrucomicrobiia</taxon>
        <taxon>Verrucomicrobiales</taxon>
        <taxon>Verrucomicrobiaceae</taxon>
    </lineage>
</organism>
<reference evidence="1 2" key="1">
    <citation type="submission" date="2019-07" db="EMBL/GenBank/DDBJ databases">
        <title>Whole genome shotgun sequence of Brevifollis gellanilyticus NBRC 108608.</title>
        <authorList>
            <person name="Hosoyama A."/>
            <person name="Uohara A."/>
            <person name="Ohji S."/>
            <person name="Ichikawa N."/>
        </authorList>
    </citation>
    <scope>NUCLEOTIDE SEQUENCE [LARGE SCALE GENOMIC DNA]</scope>
    <source>
        <strain evidence="1 2">NBRC 108608</strain>
    </source>
</reference>
<proteinExistence type="predicted"/>
<evidence type="ECO:0000313" key="1">
    <source>
        <dbReference type="EMBL" id="GEP45924.1"/>
    </source>
</evidence>
<sequence length="168" mass="17664">MLAPICSVAFDYAVDTVIFEGAAGTTKIKITASTRPFVRAAHKTTELRNAGTQGKQDWRSATVDGKRVIGTDQTLPKDGLPQLSALNIWFGDAKISVPAEHLNHVFLPHMLPATIQKGYAETLVAISADAKAIHLSLGVGDGGGSGTYDLLIESDGTVSASPVRRPGP</sequence>
<comment type="caution">
    <text evidence="1">The sequence shown here is derived from an EMBL/GenBank/DDBJ whole genome shotgun (WGS) entry which is preliminary data.</text>
</comment>
<accession>A0A512MGS3</accession>
<evidence type="ECO:0000313" key="2">
    <source>
        <dbReference type="Proteomes" id="UP000321577"/>
    </source>
</evidence>